<evidence type="ECO:0008006" key="3">
    <source>
        <dbReference type="Google" id="ProtNLM"/>
    </source>
</evidence>
<dbReference type="EMBL" id="JBEPMM010000003">
    <property type="protein sequence ID" value="MET3692175.1"/>
    <property type="molecule type" value="Genomic_DNA"/>
</dbReference>
<dbReference type="SUPFAM" id="SSF141371">
    <property type="entry name" value="PilZ domain-like"/>
    <property type="match status" value="1"/>
</dbReference>
<sequence>MEENRRGARRADAFRIGSLVAEAGAVPIDCLVWDQSETGAQIEVEADQTVPDAFTLTVTAYVRPRSCKVVWRRGRKLGIIFTA</sequence>
<keyword evidence="2" id="KW-1185">Reference proteome</keyword>
<accession>A0ABV2L601</accession>
<gene>
    <name evidence="1" type="ORF">ABID43_001706</name>
</gene>
<comment type="caution">
    <text evidence="1">The sequence shown here is derived from an EMBL/GenBank/DDBJ whole genome shotgun (WGS) entry which is preliminary data.</text>
</comment>
<name>A0ABV2L601_9HYPH</name>
<dbReference type="RefSeq" id="WP_238283076.1">
    <property type="nucleotide sequence ID" value="NZ_BPQL01000247.1"/>
</dbReference>
<dbReference type="Proteomes" id="UP001549145">
    <property type="component" value="Unassembled WGS sequence"/>
</dbReference>
<proteinExistence type="predicted"/>
<evidence type="ECO:0000313" key="1">
    <source>
        <dbReference type="EMBL" id="MET3692175.1"/>
    </source>
</evidence>
<reference evidence="1 2" key="1">
    <citation type="submission" date="2024-06" db="EMBL/GenBank/DDBJ databases">
        <title>Genomic Encyclopedia of Type Strains, Phase IV (KMG-IV): sequencing the most valuable type-strain genomes for metagenomic binning, comparative biology and taxonomic classification.</title>
        <authorList>
            <person name="Goeker M."/>
        </authorList>
    </citation>
    <scope>NUCLEOTIDE SEQUENCE [LARGE SCALE GENOMIC DNA]</scope>
    <source>
        <strain evidence="1 2">DSM 21331</strain>
    </source>
</reference>
<protein>
    <recommendedName>
        <fullName evidence="3">PilZ domain-containing protein</fullName>
    </recommendedName>
</protein>
<organism evidence="1 2">
    <name type="scientific">Methylobacterium goesingense</name>
    <dbReference type="NCBI Taxonomy" id="243690"/>
    <lineage>
        <taxon>Bacteria</taxon>
        <taxon>Pseudomonadati</taxon>
        <taxon>Pseudomonadota</taxon>
        <taxon>Alphaproteobacteria</taxon>
        <taxon>Hyphomicrobiales</taxon>
        <taxon>Methylobacteriaceae</taxon>
        <taxon>Methylobacterium</taxon>
    </lineage>
</organism>
<evidence type="ECO:0000313" key="2">
    <source>
        <dbReference type="Proteomes" id="UP001549145"/>
    </source>
</evidence>